<evidence type="ECO:0000313" key="6">
    <source>
        <dbReference type="Proteomes" id="UP000317257"/>
    </source>
</evidence>
<keyword evidence="2" id="KW-0472">Membrane</keyword>
<sequence length="120" mass="13167">MYIFNRSSIIEKLGVPALAATARHHVYIREPELNPEARYGIMIALAISSGAFFVACIGLTISLCDWRMRYLNLRKELDQRGYIVAARSAAQQDNQVGDAQGEEGQAQTAEELAPRASGAL</sequence>
<accession>A0A5C6GNI4</accession>
<evidence type="ECO:0000256" key="2">
    <source>
        <dbReference type="SAM" id="Phobius"/>
    </source>
</evidence>
<protein>
    <submittedName>
        <fullName evidence="3">Uncharacterized protein</fullName>
    </submittedName>
</protein>
<comment type="caution">
    <text evidence="3">The sequence shown here is derived from an EMBL/GenBank/DDBJ whole genome shotgun (WGS) entry which is preliminary data.</text>
</comment>
<keyword evidence="2" id="KW-1133">Transmembrane helix</keyword>
<evidence type="ECO:0000313" key="3">
    <source>
        <dbReference type="EMBL" id="OAA45447.1"/>
    </source>
</evidence>
<reference evidence="6" key="2">
    <citation type="submission" date="2018-12" db="EMBL/GenBank/DDBJ databases">
        <title>The complete genome of Metarhizium rileyi, a key fungal pathogen of Lepidoptera.</title>
        <authorList>
            <person name="Binneck E."/>
            <person name="Lastra C.C.L."/>
            <person name="Sosa-Gomez D.R."/>
        </authorList>
    </citation>
    <scope>NUCLEOTIDE SEQUENCE [LARGE SCALE GENOMIC DNA]</scope>
    <source>
        <strain evidence="6">Cep018-CH2</strain>
    </source>
</reference>
<dbReference type="EMBL" id="AZHC01000008">
    <property type="protein sequence ID" value="OAA45447.1"/>
    <property type="molecule type" value="Genomic_DNA"/>
</dbReference>
<dbReference type="OrthoDB" id="4934281at2759"/>
<feature type="region of interest" description="Disordered" evidence="1">
    <location>
        <begin position="91"/>
        <end position="120"/>
    </location>
</feature>
<evidence type="ECO:0000313" key="4">
    <source>
        <dbReference type="EMBL" id="TWU78316.1"/>
    </source>
</evidence>
<name>A0A167FLK1_METRR</name>
<gene>
    <name evidence="4" type="ORF">ED733_008465</name>
    <name evidence="3" type="ORF">NOR_03236</name>
</gene>
<feature type="transmembrane region" description="Helical" evidence="2">
    <location>
        <begin position="39"/>
        <end position="64"/>
    </location>
</feature>
<keyword evidence="2" id="KW-0812">Transmembrane</keyword>
<dbReference type="Proteomes" id="UP000317257">
    <property type="component" value="Unassembled WGS sequence"/>
</dbReference>
<reference evidence="3 5" key="1">
    <citation type="journal article" date="2016" name="Genome Biol. Evol.">
        <title>Divergent and convergent evolution of fungal pathogenicity.</title>
        <authorList>
            <person name="Shang Y."/>
            <person name="Xiao G."/>
            <person name="Zheng P."/>
            <person name="Cen K."/>
            <person name="Zhan S."/>
            <person name="Wang C."/>
        </authorList>
    </citation>
    <scope>NUCLEOTIDE SEQUENCE [LARGE SCALE GENOMIC DNA]</scope>
    <source>
        <strain evidence="3 5">RCEF 4871</strain>
    </source>
</reference>
<evidence type="ECO:0000313" key="5">
    <source>
        <dbReference type="Proteomes" id="UP000243498"/>
    </source>
</evidence>
<dbReference type="AlphaFoldDB" id="A0A167FLK1"/>
<dbReference type="EMBL" id="SBHS01000002">
    <property type="protein sequence ID" value="TWU78316.1"/>
    <property type="molecule type" value="Genomic_DNA"/>
</dbReference>
<proteinExistence type="predicted"/>
<dbReference type="Proteomes" id="UP000243498">
    <property type="component" value="Unassembled WGS sequence"/>
</dbReference>
<organism evidence="3 5">
    <name type="scientific">Metarhizium rileyi (strain RCEF 4871)</name>
    <name type="common">Nomuraea rileyi</name>
    <dbReference type="NCBI Taxonomy" id="1649241"/>
    <lineage>
        <taxon>Eukaryota</taxon>
        <taxon>Fungi</taxon>
        <taxon>Dikarya</taxon>
        <taxon>Ascomycota</taxon>
        <taxon>Pezizomycotina</taxon>
        <taxon>Sordariomycetes</taxon>
        <taxon>Hypocreomycetidae</taxon>
        <taxon>Hypocreales</taxon>
        <taxon>Clavicipitaceae</taxon>
        <taxon>Metarhizium</taxon>
    </lineage>
</organism>
<feature type="compositionally biased region" description="Low complexity" evidence="1">
    <location>
        <begin position="95"/>
        <end position="111"/>
    </location>
</feature>
<reference evidence="4" key="3">
    <citation type="journal article" date="2019" name="Microbiol. Resour. Announc.">
        <title>Genome Sequence of Metarhizium rileyi, a Microbial Control Agent for Lepidoptera.</title>
        <authorList>
            <person name="Binneck E."/>
            <person name="Lastra C.C.L."/>
            <person name="Sosa-Gomez D.R."/>
        </authorList>
    </citation>
    <scope>NUCLEOTIDE SEQUENCE</scope>
    <source>
        <strain evidence="4">Cep018-CH2</strain>
    </source>
</reference>
<keyword evidence="5" id="KW-1185">Reference proteome</keyword>
<accession>A0A167FLK1</accession>
<evidence type="ECO:0000256" key="1">
    <source>
        <dbReference type="SAM" id="MobiDB-lite"/>
    </source>
</evidence>